<dbReference type="EMBL" id="CP003362">
    <property type="protein sequence ID" value="AGB49163.1"/>
    <property type="molecule type" value="Genomic_DNA"/>
</dbReference>
<comment type="similarity">
    <text evidence="3 9">Belongs to the DMRL synthase family.</text>
</comment>
<dbReference type="RefSeq" id="WP_015324330.1">
    <property type="nucleotide sequence ID" value="NC_019977.1"/>
</dbReference>
<accession>L0KYL0</accession>
<dbReference type="GeneID" id="14406730"/>
<dbReference type="KEGG" id="mhz:Metho_0921"/>
<dbReference type="EC" id="2.5.1.9" evidence="4 8"/>
<dbReference type="GO" id="GO:0009231">
    <property type="term" value="P:riboflavin biosynthetic process"/>
    <property type="evidence" value="ECO:0007669"/>
    <property type="project" value="UniProtKB-UniPathway"/>
</dbReference>
<protein>
    <recommendedName>
        <fullName evidence="5 8">Riboflavin synthase</fullName>
        <ecNumber evidence="4 8">2.5.1.9</ecNumber>
    </recommendedName>
</protein>
<proteinExistence type="inferred from homology"/>
<comment type="catalytic activity">
    <reaction evidence="1 9">
        <text>2 6,7-dimethyl-8-(1-D-ribityl)lumazine + H(+) = 5-amino-6-(D-ribitylamino)uracil + riboflavin</text>
        <dbReference type="Rhea" id="RHEA:20772"/>
        <dbReference type="ChEBI" id="CHEBI:15378"/>
        <dbReference type="ChEBI" id="CHEBI:15934"/>
        <dbReference type="ChEBI" id="CHEBI:57986"/>
        <dbReference type="ChEBI" id="CHEBI:58201"/>
        <dbReference type="EC" id="2.5.1.9"/>
    </reaction>
</comment>
<dbReference type="STRING" id="867904.Metho_0921"/>
<dbReference type="PIRSF" id="PIRSF015750">
    <property type="entry name" value="Ribfl_synth_arc"/>
    <property type="match status" value="1"/>
</dbReference>
<dbReference type="InterPro" id="IPR006399">
    <property type="entry name" value="Ribfl_synth_arc"/>
</dbReference>
<dbReference type="InterPro" id="IPR002180">
    <property type="entry name" value="LS/RS"/>
</dbReference>
<keyword evidence="6 9" id="KW-0686">Riboflavin biosynthesis</keyword>
<evidence type="ECO:0000256" key="3">
    <source>
        <dbReference type="ARBA" id="ARBA00007424"/>
    </source>
</evidence>
<keyword evidence="11" id="KW-1185">Reference proteome</keyword>
<evidence type="ECO:0000256" key="2">
    <source>
        <dbReference type="ARBA" id="ARBA00004887"/>
    </source>
</evidence>
<sequence>MATIGIVDTTFARFDMGSAAIDEVKRHVSVKIRRVTVPGIKDLPVAAKRLIEDSKDPCDLIIALGMPGKMEKDKMCANQASMGLIQAQLMTNTHIIEVFVHEDEAKDEKELAFLMEQRSREHAVNAVKLLFKPESLIREAGTGQRQGFEDVGPARM</sequence>
<evidence type="ECO:0000256" key="7">
    <source>
        <dbReference type="ARBA" id="ARBA00022679"/>
    </source>
</evidence>
<organism evidence="10 11">
    <name type="scientific">Methanomethylovorans hollandica (strain DSM 15978 / NBRC 107637 / DMS1)</name>
    <dbReference type="NCBI Taxonomy" id="867904"/>
    <lineage>
        <taxon>Archaea</taxon>
        <taxon>Methanobacteriati</taxon>
        <taxon>Methanobacteriota</taxon>
        <taxon>Stenosarchaea group</taxon>
        <taxon>Methanomicrobia</taxon>
        <taxon>Methanosarcinales</taxon>
        <taxon>Methanosarcinaceae</taxon>
        <taxon>Methanomethylovorans</taxon>
    </lineage>
</organism>
<evidence type="ECO:0000256" key="9">
    <source>
        <dbReference type="PIRNR" id="PIRNR015750"/>
    </source>
</evidence>
<evidence type="ECO:0000256" key="1">
    <source>
        <dbReference type="ARBA" id="ARBA00000968"/>
    </source>
</evidence>
<dbReference type="HOGENOM" id="CLU_1682776_0_0_2"/>
<evidence type="ECO:0000256" key="5">
    <source>
        <dbReference type="ARBA" id="ARBA00013950"/>
    </source>
</evidence>
<dbReference type="Pfam" id="PF00885">
    <property type="entry name" value="DMRL_synthase"/>
    <property type="match status" value="1"/>
</dbReference>
<dbReference type="UniPathway" id="UPA00275">
    <property type="reaction ID" value="UER00405"/>
</dbReference>
<reference evidence="11" key="1">
    <citation type="submission" date="2012-02" db="EMBL/GenBank/DDBJ databases">
        <title>Complete sequence of chromosome of Methanomethylovorans hollandica DSM 15978.</title>
        <authorList>
            <person name="Lucas S."/>
            <person name="Copeland A."/>
            <person name="Lapidus A."/>
            <person name="Glavina del Rio T."/>
            <person name="Dalin E."/>
            <person name="Tice H."/>
            <person name="Bruce D."/>
            <person name="Goodwin L."/>
            <person name="Pitluck S."/>
            <person name="Peters L."/>
            <person name="Mikhailova N."/>
            <person name="Held B."/>
            <person name="Kyrpides N."/>
            <person name="Mavromatis K."/>
            <person name="Ivanova N."/>
            <person name="Brettin T."/>
            <person name="Detter J.C."/>
            <person name="Han C."/>
            <person name="Larimer F."/>
            <person name="Land M."/>
            <person name="Hauser L."/>
            <person name="Markowitz V."/>
            <person name="Cheng J.-F."/>
            <person name="Hugenholtz P."/>
            <person name="Woyke T."/>
            <person name="Wu D."/>
            <person name="Spring S."/>
            <person name="Schroeder M."/>
            <person name="Brambilla E."/>
            <person name="Klenk H.-P."/>
            <person name="Eisen J.A."/>
        </authorList>
    </citation>
    <scope>NUCLEOTIDE SEQUENCE [LARGE SCALE GENOMIC DNA]</scope>
    <source>
        <strain evidence="11">DSM 15978 / NBRC 107637 / DMS1</strain>
    </source>
</reference>
<evidence type="ECO:0000256" key="6">
    <source>
        <dbReference type="ARBA" id="ARBA00022619"/>
    </source>
</evidence>
<name>L0KYL0_METHD</name>
<evidence type="ECO:0000313" key="11">
    <source>
        <dbReference type="Proteomes" id="UP000010866"/>
    </source>
</evidence>
<dbReference type="OrthoDB" id="23911at2157"/>
<dbReference type="InterPro" id="IPR036467">
    <property type="entry name" value="LS/RS_sf"/>
</dbReference>
<evidence type="ECO:0000256" key="8">
    <source>
        <dbReference type="NCBIfam" id="TIGR01506"/>
    </source>
</evidence>
<dbReference type="CDD" id="cd09210">
    <property type="entry name" value="Riboflavin_synthase_archaeal"/>
    <property type="match status" value="1"/>
</dbReference>
<gene>
    <name evidence="10" type="ordered locus">Metho_0921</name>
</gene>
<evidence type="ECO:0000256" key="4">
    <source>
        <dbReference type="ARBA" id="ARBA00012827"/>
    </source>
</evidence>
<dbReference type="Gene3D" id="3.40.50.960">
    <property type="entry name" value="Lumazine/riboflavin synthase"/>
    <property type="match status" value="1"/>
</dbReference>
<dbReference type="SUPFAM" id="SSF52121">
    <property type="entry name" value="Lumazine synthase"/>
    <property type="match status" value="1"/>
</dbReference>
<comment type="pathway">
    <text evidence="2">Cofactor biosynthesis; riboflavin biosynthesis; riboflavin from 2-hydroxy-3-oxobutyl phosphate and 5-amino-6-(D-ribitylamino)uracil: step 2/2.</text>
</comment>
<keyword evidence="7 9" id="KW-0808">Transferase</keyword>
<dbReference type="Proteomes" id="UP000010866">
    <property type="component" value="Chromosome"/>
</dbReference>
<dbReference type="NCBIfam" id="TIGR01506">
    <property type="entry name" value="ribC_arch"/>
    <property type="match status" value="1"/>
</dbReference>
<dbReference type="AlphaFoldDB" id="L0KYL0"/>
<dbReference type="GO" id="GO:0009349">
    <property type="term" value="C:riboflavin synthase complex"/>
    <property type="evidence" value="ECO:0007669"/>
    <property type="project" value="InterPro"/>
</dbReference>
<evidence type="ECO:0000313" key="10">
    <source>
        <dbReference type="EMBL" id="AGB49163.1"/>
    </source>
</evidence>
<dbReference type="GO" id="GO:0004746">
    <property type="term" value="F:riboflavin synthase activity"/>
    <property type="evidence" value="ECO:0007669"/>
    <property type="project" value="UniProtKB-UniRule"/>
</dbReference>